<keyword evidence="1" id="KW-1133">Transmembrane helix</keyword>
<dbReference type="SUPFAM" id="SSF55608">
    <property type="entry name" value="Homing endonucleases"/>
    <property type="match status" value="1"/>
</dbReference>
<evidence type="ECO:0000256" key="1">
    <source>
        <dbReference type="SAM" id="Phobius"/>
    </source>
</evidence>
<dbReference type="GO" id="GO:0016539">
    <property type="term" value="P:intein-mediated protein splicing"/>
    <property type="evidence" value="ECO:0007669"/>
    <property type="project" value="InterPro"/>
</dbReference>
<name>A0A3E5EYR4_BACUN</name>
<keyword evidence="1" id="KW-0472">Membrane</keyword>
<feature type="domain" description="DOD-type homing endonuclease" evidence="2">
    <location>
        <begin position="197"/>
        <end position="330"/>
    </location>
</feature>
<dbReference type="InterPro" id="IPR004042">
    <property type="entry name" value="Intein_endonuc_central"/>
</dbReference>
<dbReference type="EMBL" id="QSVA01000009">
    <property type="protein sequence ID" value="RGN93614.1"/>
    <property type="molecule type" value="Genomic_DNA"/>
</dbReference>
<dbReference type="AlphaFoldDB" id="A0A3E5EYR4"/>
<dbReference type="InterPro" id="IPR036844">
    <property type="entry name" value="Hint_dom_sf"/>
</dbReference>
<gene>
    <name evidence="3" type="ORF">DXB37_12155</name>
</gene>
<evidence type="ECO:0000313" key="4">
    <source>
        <dbReference type="Proteomes" id="UP000260759"/>
    </source>
</evidence>
<dbReference type="SUPFAM" id="SSF51294">
    <property type="entry name" value="Hedgehog/intein (Hint) domain"/>
    <property type="match status" value="1"/>
</dbReference>
<dbReference type="PROSITE" id="PS50819">
    <property type="entry name" value="INTEIN_ENDONUCLEASE"/>
    <property type="match status" value="1"/>
</dbReference>
<dbReference type="Pfam" id="PF13479">
    <property type="entry name" value="AAA_24"/>
    <property type="match status" value="1"/>
</dbReference>
<dbReference type="Pfam" id="PF14528">
    <property type="entry name" value="LAGLIDADG_3"/>
    <property type="match status" value="1"/>
</dbReference>
<dbReference type="Proteomes" id="UP000260759">
    <property type="component" value="Unassembled WGS sequence"/>
</dbReference>
<dbReference type="PRINTS" id="PR00379">
    <property type="entry name" value="INTEIN"/>
</dbReference>
<dbReference type="InterPro" id="IPR027434">
    <property type="entry name" value="Homing_endonucl"/>
</dbReference>
<keyword evidence="1" id="KW-0812">Transmembrane</keyword>
<organism evidence="3 4">
    <name type="scientific">Bacteroides uniformis</name>
    <dbReference type="NCBI Taxonomy" id="820"/>
    <lineage>
        <taxon>Bacteria</taxon>
        <taxon>Pseudomonadati</taxon>
        <taxon>Bacteroidota</taxon>
        <taxon>Bacteroidia</taxon>
        <taxon>Bacteroidales</taxon>
        <taxon>Bacteroidaceae</taxon>
        <taxon>Bacteroides</taxon>
    </lineage>
</organism>
<accession>A0A3E5EYR4</accession>
<feature type="transmembrane region" description="Helical" evidence="1">
    <location>
        <begin position="21"/>
        <end position="40"/>
    </location>
</feature>
<dbReference type="GO" id="GO:0004519">
    <property type="term" value="F:endonuclease activity"/>
    <property type="evidence" value="ECO:0007669"/>
    <property type="project" value="InterPro"/>
</dbReference>
<dbReference type="Gene3D" id="3.10.28.10">
    <property type="entry name" value="Homing endonucleases"/>
    <property type="match status" value="1"/>
</dbReference>
<reference evidence="3 4" key="1">
    <citation type="submission" date="2018-08" db="EMBL/GenBank/DDBJ databases">
        <title>A genome reference for cultivated species of the human gut microbiota.</title>
        <authorList>
            <person name="Zou Y."/>
            <person name="Xue W."/>
            <person name="Luo G."/>
        </authorList>
    </citation>
    <scope>NUCLEOTIDE SEQUENCE [LARGE SCALE GENOMIC DNA]</scope>
    <source>
        <strain evidence="3 4">OM03-4</strain>
    </source>
</reference>
<comment type="caution">
    <text evidence="3">The sequence shown here is derived from an EMBL/GenBank/DDBJ whole genome shotgun (WGS) entry which is preliminary data.</text>
</comment>
<dbReference type="InterPro" id="IPR006142">
    <property type="entry name" value="INTEIN"/>
</dbReference>
<dbReference type="InterPro" id="IPR004860">
    <property type="entry name" value="LAGLIDADG_dom"/>
</dbReference>
<evidence type="ECO:0000259" key="2">
    <source>
        <dbReference type="PROSITE" id="PS50819"/>
    </source>
</evidence>
<evidence type="ECO:0000313" key="3">
    <source>
        <dbReference type="EMBL" id="RGN93614.1"/>
    </source>
</evidence>
<sequence length="693" mass="77280">MRNRIGLGVFVVCAPENTLRGFPLAIFLLTTLIFSIMGLIKRPNELTVKTTLSALIYGQPGMGKAQPLYCNILTPTGFKKLSDLSVGDEVMGHDGKVQKVLGIYPQGIRPVYRIMTNDSAITYCDEEHIWTVRSSTGNSRKAGFKNVTLKEMIAKGISCPLSPSRQSTTRKAIPRYEIPVAEAMDYPEKEYEVNPYILGVLIGDGSLTGNVAMFSNPDMDNQILEEVKMLLPSVYSIRKNEAPQCPQYSIVLRGNGEGYIQKIKRLGLNVHSGDKFIPSEYKLGSREQRLALLRGLMDTDGHANKNRVSFSTSSRILADDFVHLVLSLGGIAKAVGYPREDKGIEYRVTVNMSECPFTLERKAAQWKPVTPSRYIIDAEKIEDSECVCIKVSNEDELYITDDFIVTHNTTLALSAPNPVLFDYDGGIHRVNAAHRVPTVQITSWDETNQVLSSEEIKEFSTIVIDTAGKMLSFMDKAIMAANPKMKKADGTLSLQGYGVRKNMFINFVNQVTLMGKSVIFVAHEREEKVGDEKQIRPEIGGSSAGDLIKELDLVGYMEAIGKDRTISFDPCEKFYGKNTCNLPSRIKLPVIIDESGTVTGENDFMTNIINTYKEYQKKQTELSSEYDTVIESIRDAIEQVTDERSANEVRAIVIDGTNHIFDSKVRAGMMLNEKCKRLGLKWNKLSKKYEPAA</sequence>
<protein>
    <recommendedName>
        <fullName evidence="2">DOD-type homing endonuclease domain-containing protein</fullName>
    </recommendedName>
</protein>
<proteinExistence type="predicted"/>